<keyword evidence="15" id="KW-0539">Nucleus</keyword>
<dbReference type="Pfam" id="PF23248">
    <property type="entry name" value="KH_PARP14_2"/>
    <property type="match status" value="1"/>
</dbReference>
<dbReference type="GO" id="GO:0003950">
    <property type="term" value="F:NAD+ poly-ADP-ribosyltransferase activity"/>
    <property type="evidence" value="ECO:0007669"/>
    <property type="project" value="UniProtKB-UniRule"/>
</dbReference>
<keyword evidence="8" id="KW-0548">Nucleotidyltransferase</keyword>
<dbReference type="GO" id="GO:1902216">
    <property type="term" value="P:positive regulation of interleukin-4-mediated signaling pathway"/>
    <property type="evidence" value="ECO:0007669"/>
    <property type="project" value="Ensembl"/>
</dbReference>
<keyword evidence="7 19" id="KW-0808">Transferase</keyword>
<dbReference type="GeneTree" id="ENSGT00940000154311"/>
<dbReference type="Pfam" id="PF23222">
    <property type="entry name" value="RRM_PARP14_1"/>
    <property type="match status" value="1"/>
</dbReference>
<keyword evidence="9" id="KW-0677">Repeat</keyword>
<name>A0A671DWL8_RHIFE</name>
<evidence type="ECO:0000256" key="9">
    <source>
        <dbReference type="ARBA" id="ARBA00022737"/>
    </source>
</evidence>
<evidence type="ECO:0000256" key="12">
    <source>
        <dbReference type="ARBA" id="ARBA00023015"/>
    </source>
</evidence>
<reference evidence="25" key="5">
    <citation type="submission" date="2025-05" db="UniProtKB">
        <authorList>
            <consortium name="Ensembl"/>
        </authorList>
    </citation>
    <scope>IDENTIFICATION</scope>
</reference>
<keyword evidence="6 19" id="KW-0328">Glycosyltransferase</keyword>
<dbReference type="Pfam" id="PF23253">
    <property type="entry name" value="KH_PARP14_6"/>
    <property type="match status" value="1"/>
</dbReference>
<dbReference type="InterPro" id="IPR002589">
    <property type="entry name" value="Macro_dom"/>
</dbReference>
<evidence type="ECO:0000256" key="18">
    <source>
        <dbReference type="ARBA" id="ARBA00066276"/>
    </source>
</evidence>
<evidence type="ECO:0000259" key="21">
    <source>
        <dbReference type="PROSITE" id="PS50918"/>
    </source>
</evidence>
<keyword evidence="10" id="KW-0013">ADP-ribosylation</keyword>
<evidence type="ECO:0000259" key="23">
    <source>
        <dbReference type="PROSITE" id="PS51154"/>
    </source>
</evidence>
<dbReference type="InterPro" id="IPR037197">
    <property type="entry name" value="WWE_dom_sf"/>
</dbReference>
<reference evidence="24 27" key="4">
    <citation type="journal article" date="2020" name="Nature">
        <title>Six reference-quality genomes reveal evolution of bat adaptations.</title>
        <authorList>
            <person name="Jebb D."/>
            <person name="Huang Z."/>
            <person name="Pippel M."/>
            <person name="Hughes G.M."/>
            <person name="Lavrichenko K."/>
            <person name="Devanna P."/>
            <person name="Winkler S."/>
            <person name="Jermiin L.S."/>
            <person name="Skirmuntt E.C."/>
            <person name="Katzourakis A."/>
            <person name="Burkitt-Gray L."/>
            <person name="Ray D.A."/>
            <person name="Sullivan K.A.M."/>
            <person name="Roscito J.G."/>
            <person name="Kirilenko B.M."/>
            <person name="Davalos L.M."/>
            <person name="Corthals A.P."/>
            <person name="Power M.L."/>
            <person name="Jones G."/>
            <person name="Ransome R.D."/>
            <person name="Dechmann D.K.N."/>
            <person name="Locatelli A.G."/>
            <person name="Puechmaille S.J."/>
            <person name="Fedrigo O."/>
            <person name="Jarvis E.D."/>
            <person name="Hiller M."/>
            <person name="Vernes S.C."/>
            <person name="Myers E.W."/>
            <person name="Teeling E.C."/>
        </authorList>
    </citation>
    <scope>NUCLEOTIDE SEQUENCE [LARGE SCALE GENOMIC DNA]</scope>
    <source>
        <strain evidence="24">MRhiFer1</strain>
        <tissue evidence="24">Lung</tissue>
    </source>
</reference>
<feature type="domain" description="PARP catalytic" evidence="22">
    <location>
        <begin position="1617"/>
        <end position="1813"/>
    </location>
</feature>
<reference evidence="25 26" key="1">
    <citation type="journal article" date="2015" name="Annu Rev Anim Biosci">
        <title>The Genome 10K Project: a way forward.</title>
        <authorList>
            <person name="Koepfli K.P."/>
            <person name="Paten B."/>
            <person name="O'Brien S.J."/>
            <person name="Koepfli K.P."/>
            <person name="Paten B."/>
            <person name="Antunes A."/>
            <person name="Belov K."/>
            <person name="Bustamante C."/>
            <person name="Castoe T.A."/>
            <person name="Clawson H."/>
            <person name="Crawford A.J."/>
            <person name="Diekhans M."/>
            <person name="Distel D."/>
            <person name="Durbin R."/>
            <person name="Earl D."/>
            <person name="Fujita M.K."/>
            <person name="Gamble T."/>
            <person name="Georges A."/>
            <person name="Gemmell N."/>
            <person name="Gilbert M.T."/>
            <person name="Graves J.M."/>
            <person name="Green R.E."/>
            <person name="Hickey G."/>
            <person name="Jarvis E.D."/>
            <person name="Johnson W."/>
            <person name="Komissarov A."/>
            <person name="Korf I."/>
            <person name="Kuhn R."/>
            <person name="Larkin D.M."/>
            <person name="Lewin H."/>
            <person name="Lopez J.V."/>
            <person name="Ma J."/>
            <person name="Marques-Bonet T."/>
            <person name="Miller W."/>
            <person name="Murphy R."/>
            <person name="Pevzner P."/>
            <person name="Shapiro B."/>
            <person name="Steiner C."/>
            <person name="Tamazian G."/>
            <person name="Venkatesh B."/>
            <person name="Wang J."/>
            <person name="Wayne R."/>
            <person name="Wiley E."/>
            <person name="Yang H."/>
            <person name="Zhang G."/>
            <person name="Haussler D."/>
            <person name="Ryder O."/>
            <person name="O'Brien S.J."/>
        </authorList>
    </citation>
    <scope>NUCLEOTIDE SEQUENCE</scope>
</reference>
<dbReference type="Pfam" id="PF22005">
    <property type="entry name" value="WWE_1"/>
    <property type="match status" value="1"/>
</dbReference>
<dbReference type="InterPro" id="IPR057043">
    <property type="entry name" value="PARP14_KH_2"/>
</dbReference>
<dbReference type="InterPro" id="IPR012317">
    <property type="entry name" value="Poly(ADP-ribose)pol_cat_dom"/>
</dbReference>
<dbReference type="CDD" id="cd02903">
    <property type="entry name" value="Macro_BAL-like"/>
    <property type="match status" value="2"/>
</dbReference>
<keyword evidence="4" id="KW-0597">Phosphoprotein</keyword>
<dbReference type="InterPro" id="IPR057048">
    <property type="entry name" value="PARP14_KH_6"/>
</dbReference>
<dbReference type="FunFam" id="3.40.220.10:FF:000010">
    <property type="entry name" value="Poly [ADP-ribose] polymerase"/>
    <property type="match status" value="1"/>
</dbReference>
<dbReference type="InterPro" id="IPR057049">
    <property type="entry name" value="PARP14_KH_8"/>
</dbReference>
<keyword evidence="26" id="KW-1185">Reference proteome</keyword>
<evidence type="ECO:0000256" key="8">
    <source>
        <dbReference type="ARBA" id="ARBA00022695"/>
    </source>
</evidence>
<feature type="domain" description="Macro" evidence="23">
    <location>
        <begin position="1016"/>
        <end position="1203"/>
    </location>
</feature>
<dbReference type="Gene3D" id="3.40.220.10">
    <property type="entry name" value="Leucine Aminopeptidase, subunit E, domain 1"/>
    <property type="match status" value="3"/>
</dbReference>
<dbReference type="EC" id="2.4.2.-" evidence="19"/>
<evidence type="ECO:0000256" key="20">
    <source>
        <dbReference type="SAM" id="MobiDB-lite"/>
    </source>
</evidence>
<keyword evidence="13 19" id="KW-0520">NAD</keyword>
<dbReference type="InterPro" id="IPR057051">
    <property type="entry name" value="PARP14_RPM_1"/>
</dbReference>
<dbReference type="GO" id="GO:0005829">
    <property type="term" value="C:cytosol"/>
    <property type="evidence" value="ECO:0007669"/>
    <property type="project" value="Ensembl"/>
</dbReference>
<reference evidence="25 26" key="3">
    <citation type="submission" date="2018-12" db="EMBL/GenBank/DDBJ databases">
        <title>G10K-VGP greater horseshoe bat female genome, primary haplotype.</title>
        <authorList>
            <person name="Teeling E."/>
            <person name="Myers G."/>
            <person name="Vernes S."/>
            <person name="Pippel M."/>
            <person name="Winkler S."/>
            <person name="Fedrigo O."/>
            <person name="Rhie A."/>
            <person name="Koren S."/>
            <person name="Phillippy A."/>
            <person name="Lewin H."/>
            <person name="Damas J."/>
            <person name="Howe K."/>
            <person name="Mountcastle J."/>
            <person name="Jarvis E.D."/>
        </authorList>
    </citation>
    <scope>NUCLEOTIDE SEQUENCE [LARGE SCALE GENOMIC DNA]</scope>
</reference>
<dbReference type="InterPro" id="IPR057050">
    <property type="entry name" value="RRM_PARP14_2"/>
</dbReference>
<dbReference type="PROSITE" id="PS51154">
    <property type="entry name" value="MACRO"/>
    <property type="match status" value="3"/>
</dbReference>
<dbReference type="InterPro" id="IPR043472">
    <property type="entry name" value="Macro_dom-like"/>
</dbReference>
<keyword evidence="12" id="KW-0805">Transcription regulation</keyword>
<dbReference type="SUPFAM" id="SSF56399">
    <property type="entry name" value="ADP-ribosylation"/>
    <property type="match status" value="1"/>
</dbReference>
<evidence type="ECO:0000313" key="24">
    <source>
        <dbReference type="EMBL" id="KAF6385252.1"/>
    </source>
</evidence>
<dbReference type="CDD" id="cd01439">
    <property type="entry name" value="TCCD_inducible_PARP_like"/>
    <property type="match status" value="1"/>
</dbReference>
<dbReference type="FunFam" id="3.40.220.10:FF:000009">
    <property type="entry name" value="Poly [ADP-ribose] polymerase"/>
    <property type="match status" value="1"/>
</dbReference>
<dbReference type="GO" id="GO:0005886">
    <property type="term" value="C:plasma membrane"/>
    <property type="evidence" value="ECO:0007669"/>
    <property type="project" value="Ensembl"/>
</dbReference>
<organism evidence="25 26">
    <name type="scientific">Rhinolophus ferrumequinum</name>
    <name type="common">Greater horseshoe bat</name>
    <dbReference type="NCBI Taxonomy" id="59479"/>
    <lineage>
        <taxon>Eukaryota</taxon>
        <taxon>Metazoa</taxon>
        <taxon>Chordata</taxon>
        <taxon>Craniata</taxon>
        <taxon>Vertebrata</taxon>
        <taxon>Euteleostomi</taxon>
        <taxon>Mammalia</taxon>
        <taxon>Eutheria</taxon>
        <taxon>Laurasiatheria</taxon>
        <taxon>Chiroptera</taxon>
        <taxon>Yinpterochiroptera</taxon>
        <taxon>Rhinolophoidea</taxon>
        <taxon>Rhinolophidae</taxon>
        <taxon>Rhinolophinae</taxon>
        <taxon>Rhinolophus</taxon>
    </lineage>
</organism>
<evidence type="ECO:0000256" key="11">
    <source>
        <dbReference type="ARBA" id="ARBA00022859"/>
    </source>
</evidence>
<dbReference type="Ensembl" id="ENSRFET00010006071.1">
    <property type="protein sequence ID" value="ENSRFEP00010005544.1"/>
    <property type="gene ID" value="ENSRFEG00010003792.1"/>
</dbReference>
<dbReference type="GO" id="GO:0010629">
    <property type="term" value="P:negative regulation of gene expression"/>
    <property type="evidence" value="ECO:0007669"/>
    <property type="project" value="Ensembl"/>
</dbReference>
<dbReference type="PANTHER" id="PTHR14453:SF89">
    <property type="entry name" value="PROTEIN MONO-ADP-RIBOSYLTRANSFERASE PARP14"/>
    <property type="match status" value="1"/>
</dbReference>
<comment type="catalytic activity">
    <reaction evidence="16">
        <text>L-glutamyl-[protein] + NAD(+) = 5-O-(ADP-D-ribosyl)-L-glutamyl-[protein] + nicotinamide</text>
        <dbReference type="Rhea" id="RHEA:58224"/>
        <dbReference type="Rhea" id="RHEA-COMP:10208"/>
        <dbReference type="Rhea" id="RHEA-COMP:15089"/>
        <dbReference type="ChEBI" id="CHEBI:17154"/>
        <dbReference type="ChEBI" id="CHEBI:29973"/>
        <dbReference type="ChEBI" id="CHEBI:57540"/>
        <dbReference type="ChEBI" id="CHEBI:142540"/>
    </reaction>
    <physiologicalReaction direction="left-to-right" evidence="16">
        <dbReference type="Rhea" id="RHEA:58225"/>
    </physiologicalReaction>
</comment>
<dbReference type="InterPro" id="IPR012677">
    <property type="entry name" value="Nucleotide-bd_a/b_plait_sf"/>
</dbReference>
<dbReference type="PROSITE" id="PS51059">
    <property type="entry name" value="PARP_CATALYTIC"/>
    <property type="match status" value="1"/>
</dbReference>
<evidence type="ECO:0000256" key="14">
    <source>
        <dbReference type="ARBA" id="ARBA00023163"/>
    </source>
</evidence>
<dbReference type="Pfam" id="PF23252">
    <property type="entry name" value="KH_PARP14_5"/>
    <property type="match status" value="1"/>
</dbReference>
<feature type="domain" description="WWE" evidence="21">
    <location>
        <begin position="1536"/>
        <end position="1613"/>
    </location>
</feature>
<dbReference type="SUPFAM" id="SSF52949">
    <property type="entry name" value="Macro domain-like"/>
    <property type="match status" value="3"/>
</dbReference>
<dbReference type="GO" id="GO:0045087">
    <property type="term" value="P:innate immune response"/>
    <property type="evidence" value="ECO:0007669"/>
    <property type="project" value="UniProtKB-KW"/>
</dbReference>
<evidence type="ECO:0000256" key="13">
    <source>
        <dbReference type="ARBA" id="ARBA00023027"/>
    </source>
</evidence>
<dbReference type="Gene3D" id="3.30.720.50">
    <property type="match status" value="1"/>
</dbReference>
<dbReference type="InterPro" id="IPR004170">
    <property type="entry name" value="WWE_dom"/>
</dbReference>
<comment type="subunit">
    <text evidence="18">Interacts with STAT6. Interacts with PARP10. Interacts with PARP9 in IFNG-stimulated macrophages; the interaction prevents PARP14-mediated STAT1 and STAT6 ADP-riboslylation.</text>
</comment>
<dbReference type="Pfam" id="PF23085">
    <property type="entry name" value="RRM_PARP14_3"/>
    <property type="match status" value="1"/>
</dbReference>
<dbReference type="GO" id="GO:0003714">
    <property type="term" value="F:transcription corepressor activity"/>
    <property type="evidence" value="ECO:0007669"/>
    <property type="project" value="TreeGrafter"/>
</dbReference>
<dbReference type="InterPro" id="IPR057045">
    <property type="entry name" value="PARP14_KH_3"/>
</dbReference>
<comment type="subcellular location">
    <subcellularLocation>
        <location evidence="2">Cytoplasm</location>
    </subcellularLocation>
    <subcellularLocation>
        <location evidence="1">Nucleus</location>
    </subcellularLocation>
</comment>
<protein>
    <recommendedName>
        <fullName evidence="19">Poly [ADP-ribose] polymerase</fullName>
        <shortName evidence="19">PARP</shortName>
        <ecNumber evidence="19">2.4.2.-</ecNumber>
    </recommendedName>
</protein>
<dbReference type="InterPro" id="IPR054596">
    <property type="entry name" value="PARP14_WWE"/>
</dbReference>
<feature type="region of interest" description="Disordered" evidence="20">
    <location>
        <begin position="91"/>
        <end position="132"/>
    </location>
</feature>
<evidence type="ECO:0000313" key="25">
    <source>
        <dbReference type="Ensembl" id="ENSRFEP00010005544.1"/>
    </source>
</evidence>
<evidence type="ECO:0000256" key="5">
    <source>
        <dbReference type="ARBA" id="ARBA00022588"/>
    </source>
</evidence>
<dbReference type="InterPro" id="IPR057046">
    <property type="entry name" value="PARP14_KH_4"/>
</dbReference>
<feature type="domain" description="Macro" evidence="23">
    <location>
        <begin position="1229"/>
        <end position="1400"/>
    </location>
</feature>
<sequence length="1813" mass="205111">MAEPGRFPLLVEGSWGPDPPKSLSTKLQMYFQSPKRSGGGECEVRQEPGNPARFLVLFFPDDVRQKVLERQNHELVWPGKGTFKLTLQLPTAPGDVHDDSERKISTKESKTKEHAKEPDMSEELDSEISLDRRPEKIEDIPEQCENIPSLVAFKNLQANVTDVMLILLVENISGLSSDDFQVEVIRDFDVAVVTFQKYIDTVKFVNDCIKHHSVKKLQLSPILLEVTKTIRVENLPPGVDDYNLKHLFENPQNGGGRIASIEYFPEESSALIEFFDRKVLGTIMTKKLHFNNMPLSVFPYYAYLGTALYGKEKPVIKLPAPFKESLDLLLWKFLYKNNHLIEEINEEVRRCHCELTWSQLSSEVIVRPAATLVNQGRLRIKNWKKDASTTFSDIRSRYKVTPLKVDPVVWDTIKNDLEADRILIEFDTLMEIVTLVGKSEDVQNMEPQIKELIENTTQRIKREEQSLKEKVAISPGKYFLLCHSGIQEHFHTEFPDMEIFYDEATQHVYLKGFHADVYKVKCEIQEKVFNMAQKNIQLPPEVFQFLQQVDWAEFSNSLFIAQKILAIYELEGTTVLLTGSSSEVLLEAEKQMISALNYKRIDIEDREFLSGKKWKDITHHLHRKYKSSSKTVIINELISESTAAVIIAGCVREVNDTHSFLLDFLEKNAKIERFIEVKPPLVIHYLKAQKKLFLQKTKKINVQVEFKTADKQKGILLIGSKTQVLEGINILKQARDSVCIKSICIDKPGISQLFQNNEWYYKTQAKRLFDCFIELQQNEEEEKGGGADGQKRFSRADLAPGVSLIVQQGDLTQFPVEVVVNSANGDLRHSGGLAAALSKAAGHELQADCEQIVKNKGAILPGHATISKAGKLPYHHVIHAIGPKWKDSDAQECVFLLKRAVEESLHLAEKYQYRSIAIPAISSGIFGFPLSQCVETIVLAIKENFQYNWEGRTLKEIYLVDAAEKTVEAFAKTVKTMFKNTLPETAKTMFKNTLPETASPPSLPAAVQPRLRKDHGNRQMLLCPGGLKIRWLQEEVQNATTDVIVNSIPSDLVLNRGPLSQALLRKAGPKLQEEVNTTGQTMSVDVGTILQTSGCNLHCHRVLHVVAPDWQNGSTSSQAIMEDVIKECLTITENLSLKSIAFPAIGTGNLGFPKTVFAELIISEVFKFSSKYQPTALQEVCFLLQPNDLENIQAFSDEFNRRANGNFVSDKIPKAENTQGFYKTVSRPDLGLHEMKIGPITFQVASGDITKEEADVIVNSTSKAFTLKAGVSKAILEQAGQNVEMECSRLAQQGNNEYIITEGGLLKCKNIIHVIGGNDVKKSVSYVLQECEKRNYSSICLPAIGTGNAKQDPDKVAEAIINAIEDFVQKGSVRSVRKVKVVIFLPQVLDVFYANMKKRESSQAPPQQSVISKVASFLGFSKQSPPKKNPLVLEKKTESAIFQVCGENETSVKSTLSWIQEIINKEQGLYTSEEECIKHFDNKEYQELIKLQKNLNITICLDLERPLIEVLGINRDVERARNAIEEMIKTVRLAKDRESRADCISEYIEWQYNDNNTFHCFDKITNLLLEEARQKKGTVKVKINHHSYTVDVNKCVATNAKGHSLPVQRIMKHEVAIPVHWSDMKQQDVCLVELQPGHAEYDMVAKKFNQTCSQCKIEKMERIQNPRLWKGYQTQKKIMDDKNKHTTNELQLFHGTDADSLPHVNQHGFNRSYAGKNAVAYGKGTYFAVHASYSANNTYSKPDVNGKKHMYYVRVLTGVYTNGNSSLVEPPLKNPQNSADRYDSVTDHMQNPSLFVIFYDYHSYPEYLITFKQ</sequence>
<reference evidence="25 26" key="2">
    <citation type="journal article" date="2018" name="Annu Rev Anim Biosci">
        <title>Bat Biology, Genomes, and the Bat1K Project: To Generate Chromosome-Level Genomes for All Living Bat Species.</title>
        <authorList>
            <person name="Teeling E.C."/>
            <person name="Vernes S.C."/>
            <person name="Davalos L.M."/>
            <person name="Ray D.A."/>
            <person name="Gilbert M.T.P."/>
            <person name="Myers E."/>
        </authorList>
    </citation>
    <scope>NUCLEOTIDE SEQUENCE</scope>
</reference>
<dbReference type="Pfam" id="PF00644">
    <property type="entry name" value="PARP"/>
    <property type="match status" value="1"/>
</dbReference>
<evidence type="ECO:0000256" key="10">
    <source>
        <dbReference type="ARBA" id="ARBA00022765"/>
    </source>
</evidence>
<dbReference type="Pfam" id="PF23245">
    <property type="entry name" value="RRM_PARP14_2"/>
    <property type="match status" value="1"/>
</dbReference>
<dbReference type="KEGG" id="rfq:117036751"/>
<dbReference type="PANTHER" id="PTHR14453">
    <property type="entry name" value="PARP/ZINC FINGER CCCH TYPE DOMAIN CONTAINING PROTEIN"/>
    <property type="match status" value="1"/>
</dbReference>
<evidence type="ECO:0000313" key="26">
    <source>
        <dbReference type="Proteomes" id="UP000472240"/>
    </source>
</evidence>
<dbReference type="CDD" id="cd02907">
    <property type="entry name" value="Macro_Af1521_BAL-like"/>
    <property type="match status" value="1"/>
</dbReference>
<evidence type="ECO:0000256" key="16">
    <source>
        <dbReference type="ARBA" id="ARBA00024159"/>
    </source>
</evidence>
<dbReference type="GO" id="GO:0070212">
    <property type="term" value="P:protein poly-ADP-ribosylation"/>
    <property type="evidence" value="ECO:0007669"/>
    <property type="project" value="TreeGrafter"/>
</dbReference>
<dbReference type="Pfam" id="PF23251">
    <property type="entry name" value="KH_PARP14_4"/>
    <property type="match status" value="1"/>
</dbReference>
<dbReference type="GO" id="GO:1990404">
    <property type="term" value="F:NAD+-protein mono-ADP-ribosyltransferase activity"/>
    <property type="evidence" value="ECO:0007669"/>
    <property type="project" value="Ensembl"/>
</dbReference>
<dbReference type="InterPro" id="IPR057044">
    <property type="entry name" value="PARP14_KH_1"/>
</dbReference>
<feature type="domain" description="Macro" evidence="23">
    <location>
        <begin position="791"/>
        <end position="978"/>
    </location>
</feature>
<dbReference type="GO" id="GO:0005634">
    <property type="term" value="C:nucleus"/>
    <property type="evidence" value="ECO:0007669"/>
    <property type="project" value="UniProtKB-SubCell"/>
</dbReference>
<dbReference type="SUPFAM" id="SSF117839">
    <property type="entry name" value="WWE domain"/>
    <property type="match status" value="1"/>
</dbReference>
<dbReference type="GO" id="GO:0060336">
    <property type="term" value="P:negative regulation of type II interferon-mediated signaling pathway"/>
    <property type="evidence" value="ECO:0007669"/>
    <property type="project" value="Ensembl"/>
</dbReference>
<dbReference type="CDD" id="cd12300">
    <property type="entry name" value="RRM1_PAR14"/>
    <property type="match status" value="1"/>
</dbReference>
<evidence type="ECO:0000313" key="27">
    <source>
        <dbReference type="Proteomes" id="UP000585614"/>
    </source>
</evidence>
<evidence type="ECO:0000256" key="2">
    <source>
        <dbReference type="ARBA" id="ARBA00004496"/>
    </source>
</evidence>
<dbReference type="Pfam" id="PF23084">
    <property type="entry name" value="KH_PARP14_1"/>
    <property type="match status" value="1"/>
</dbReference>
<dbReference type="GO" id="GO:0019899">
    <property type="term" value="F:enzyme binding"/>
    <property type="evidence" value="ECO:0007669"/>
    <property type="project" value="Ensembl"/>
</dbReference>
<dbReference type="GeneID" id="117036751"/>
<dbReference type="SMART" id="SM00506">
    <property type="entry name" value="A1pp"/>
    <property type="match status" value="3"/>
</dbReference>
<dbReference type="Pfam" id="PF23249">
    <property type="entry name" value="KH_PARP14_3"/>
    <property type="match status" value="1"/>
</dbReference>
<evidence type="ECO:0000256" key="6">
    <source>
        <dbReference type="ARBA" id="ARBA00022676"/>
    </source>
</evidence>
<keyword evidence="11" id="KW-0391">Immunity</keyword>
<dbReference type="OMA" id="KCFSRTA"/>
<evidence type="ECO:0000256" key="15">
    <source>
        <dbReference type="ARBA" id="ARBA00023242"/>
    </source>
</evidence>
<dbReference type="RefSeq" id="XP_032987823.1">
    <property type="nucleotide sequence ID" value="XM_033131932.1"/>
</dbReference>
<evidence type="ECO:0000256" key="3">
    <source>
        <dbReference type="ARBA" id="ARBA00022490"/>
    </source>
</evidence>
<accession>A0A671DWL8</accession>
<dbReference type="Gene3D" id="3.90.228.10">
    <property type="match status" value="1"/>
</dbReference>
<gene>
    <name evidence="25" type="primary">PARP14</name>
    <name evidence="24" type="ORF">mRhiFer1_012604</name>
</gene>
<proteinExistence type="inferred from homology"/>
<dbReference type="Pfam" id="PF23254">
    <property type="entry name" value="KH_PARP14_8"/>
    <property type="match status" value="1"/>
</dbReference>
<evidence type="ECO:0000256" key="7">
    <source>
        <dbReference type="ARBA" id="ARBA00022679"/>
    </source>
</evidence>
<dbReference type="GO" id="GO:0016779">
    <property type="term" value="F:nucleotidyltransferase activity"/>
    <property type="evidence" value="ECO:0007669"/>
    <property type="project" value="UniProtKB-KW"/>
</dbReference>
<evidence type="ECO:0000256" key="1">
    <source>
        <dbReference type="ARBA" id="ARBA00004123"/>
    </source>
</evidence>
<feature type="compositionally biased region" description="Basic and acidic residues" evidence="20">
    <location>
        <begin position="95"/>
        <end position="119"/>
    </location>
</feature>
<dbReference type="Proteomes" id="UP000585614">
    <property type="component" value="Unassembled WGS sequence"/>
</dbReference>
<keyword evidence="14" id="KW-0804">Transcription</keyword>
<keyword evidence="3" id="KW-0963">Cytoplasm</keyword>
<evidence type="ECO:0000256" key="19">
    <source>
        <dbReference type="RuleBase" id="RU362114"/>
    </source>
</evidence>
<dbReference type="Pfam" id="PF01661">
    <property type="entry name" value="Macro"/>
    <property type="match status" value="3"/>
</dbReference>
<evidence type="ECO:0000256" key="4">
    <source>
        <dbReference type="ARBA" id="ARBA00022553"/>
    </source>
</evidence>
<comment type="similarity">
    <text evidence="17">Belongs to the ARTD/PARP family.</text>
</comment>
<dbReference type="InterPro" id="IPR057047">
    <property type="entry name" value="PARP14_KH_5"/>
</dbReference>
<dbReference type="EMBL" id="JACAGC010000002">
    <property type="protein sequence ID" value="KAF6385252.1"/>
    <property type="molecule type" value="Genomic_DNA"/>
</dbReference>
<keyword evidence="5" id="KW-0399">Innate immunity</keyword>
<dbReference type="PROSITE" id="PS50918">
    <property type="entry name" value="WWE"/>
    <property type="match status" value="1"/>
</dbReference>
<dbReference type="FunFam" id="3.30.70.330:FF:000487">
    <property type="entry name" value="Poly [ADP-ribose] polymerase"/>
    <property type="match status" value="1"/>
</dbReference>
<dbReference type="CTD" id="54625"/>
<dbReference type="InterPro" id="IPR052056">
    <property type="entry name" value="Mono-ARTD/PARP"/>
</dbReference>
<dbReference type="GO" id="GO:0019677">
    <property type="term" value="P:NAD+ catabolic process"/>
    <property type="evidence" value="ECO:0007669"/>
    <property type="project" value="Ensembl"/>
</dbReference>
<dbReference type="Gene3D" id="3.30.70.330">
    <property type="match status" value="2"/>
</dbReference>
<dbReference type="Proteomes" id="UP000472240">
    <property type="component" value="Chromosome 2"/>
</dbReference>
<dbReference type="OrthoDB" id="6133115at2759"/>
<evidence type="ECO:0000259" key="22">
    <source>
        <dbReference type="PROSITE" id="PS51059"/>
    </source>
</evidence>
<evidence type="ECO:0000256" key="17">
    <source>
        <dbReference type="ARBA" id="ARBA00024347"/>
    </source>
</evidence>
<dbReference type="FunFam" id="3.90.228.10:FF:000008">
    <property type="entry name" value="Poly [ADP-ribose] polymerase"/>
    <property type="match status" value="1"/>
</dbReference>